<gene>
    <name evidence="1" type="ORF">Acy02nite_34090</name>
</gene>
<organism evidence="1 2">
    <name type="scientific">Actinoplanes cyaneus</name>
    <dbReference type="NCBI Taxonomy" id="52696"/>
    <lineage>
        <taxon>Bacteria</taxon>
        <taxon>Bacillati</taxon>
        <taxon>Actinomycetota</taxon>
        <taxon>Actinomycetes</taxon>
        <taxon>Micromonosporales</taxon>
        <taxon>Micromonosporaceae</taxon>
        <taxon>Actinoplanes</taxon>
    </lineage>
</organism>
<dbReference type="EMBL" id="BOMH01000026">
    <property type="protein sequence ID" value="GID65528.1"/>
    <property type="molecule type" value="Genomic_DNA"/>
</dbReference>
<keyword evidence="2" id="KW-1185">Reference proteome</keyword>
<accession>A0A919M5S6</accession>
<dbReference type="Proteomes" id="UP000619479">
    <property type="component" value="Unassembled WGS sequence"/>
</dbReference>
<evidence type="ECO:0000313" key="1">
    <source>
        <dbReference type="EMBL" id="GID65528.1"/>
    </source>
</evidence>
<name>A0A919M5S6_9ACTN</name>
<sequence length="123" mass="13762">MASFGGPAQPADPALEEAIREARAPFVERDDVPSPDGTPPDRVMQWPGTELPQSPLFHDVRQSTIERRLTVSSRDYIGHLSTISAYVTLPPADREEVYRRILRVLPDHLEVTADIIVHLARRG</sequence>
<dbReference type="RefSeq" id="WP_203741650.1">
    <property type="nucleotide sequence ID" value="NZ_BOMH01000026.1"/>
</dbReference>
<reference evidence="1" key="1">
    <citation type="submission" date="2021-01" db="EMBL/GenBank/DDBJ databases">
        <title>Whole genome shotgun sequence of Actinoplanes cyaneus NBRC 14990.</title>
        <authorList>
            <person name="Komaki H."/>
            <person name="Tamura T."/>
        </authorList>
    </citation>
    <scope>NUCLEOTIDE SEQUENCE</scope>
    <source>
        <strain evidence="1">NBRC 14990</strain>
    </source>
</reference>
<proteinExistence type="predicted"/>
<comment type="caution">
    <text evidence="1">The sequence shown here is derived from an EMBL/GenBank/DDBJ whole genome shotgun (WGS) entry which is preliminary data.</text>
</comment>
<protein>
    <submittedName>
        <fullName evidence="1">Uncharacterized protein</fullName>
    </submittedName>
</protein>
<evidence type="ECO:0000313" key="2">
    <source>
        <dbReference type="Proteomes" id="UP000619479"/>
    </source>
</evidence>
<dbReference type="AlphaFoldDB" id="A0A919M5S6"/>